<dbReference type="HOGENOM" id="CLU_012817_10_6_10"/>
<evidence type="ECO:0000313" key="10">
    <source>
        <dbReference type="EMBL" id="EHQ30391.1"/>
    </source>
</evidence>
<dbReference type="GO" id="GO:0015288">
    <property type="term" value="F:porin activity"/>
    <property type="evidence" value="ECO:0007669"/>
    <property type="project" value="TreeGrafter"/>
</dbReference>
<comment type="similarity">
    <text evidence="2">Belongs to the outer membrane factor (OMF) (TC 1.B.17) family.</text>
</comment>
<dbReference type="GO" id="GO:0009279">
    <property type="term" value="C:cell outer membrane"/>
    <property type="evidence" value="ECO:0007669"/>
    <property type="project" value="UniProtKB-SubCell"/>
</dbReference>
<dbReference type="OrthoDB" id="1674528at2"/>
<dbReference type="eggNOG" id="COG1538">
    <property type="taxonomic scope" value="Bacteria"/>
</dbReference>
<keyword evidence="6" id="KW-0472">Membrane</keyword>
<name>H1Y5W9_9SPHI</name>
<dbReference type="SUPFAM" id="SSF56954">
    <property type="entry name" value="Outer membrane efflux proteins (OEP)"/>
    <property type="match status" value="1"/>
</dbReference>
<evidence type="ECO:0000256" key="8">
    <source>
        <dbReference type="SAM" id="Coils"/>
    </source>
</evidence>
<dbReference type="PANTHER" id="PTHR30026:SF20">
    <property type="entry name" value="OUTER MEMBRANE PROTEIN TOLC"/>
    <property type="match status" value="1"/>
</dbReference>
<evidence type="ECO:0000256" key="7">
    <source>
        <dbReference type="ARBA" id="ARBA00023237"/>
    </source>
</evidence>
<keyword evidence="9" id="KW-0732">Signal</keyword>
<dbReference type="InterPro" id="IPR051906">
    <property type="entry name" value="TolC-like"/>
</dbReference>
<keyword evidence="8" id="KW-0175">Coiled coil</keyword>
<evidence type="ECO:0000256" key="1">
    <source>
        <dbReference type="ARBA" id="ARBA00004442"/>
    </source>
</evidence>
<accession>H1Y5W9</accession>
<dbReference type="Proteomes" id="UP000002774">
    <property type="component" value="Chromosome"/>
</dbReference>
<feature type="coiled-coil region" evidence="8">
    <location>
        <begin position="349"/>
        <end position="383"/>
    </location>
</feature>
<dbReference type="GO" id="GO:1990281">
    <property type="term" value="C:efflux pump complex"/>
    <property type="evidence" value="ECO:0007669"/>
    <property type="project" value="TreeGrafter"/>
</dbReference>
<reference evidence="10" key="1">
    <citation type="submission" date="2011-09" db="EMBL/GenBank/DDBJ databases">
        <title>The permanent draft genome of Mucilaginibacter paludis DSM 18603.</title>
        <authorList>
            <consortium name="US DOE Joint Genome Institute (JGI-PGF)"/>
            <person name="Lucas S."/>
            <person name="Han J."/>
            <person name="Lapidus A."/>
            <person name="Bruce D."/>
            <person name="Goodwin L."/>
            <person name="Pitluck S."/>
            <person name="Peters L."/>
            <person name="Kyrpides N."/>
            <person name="Mavromatis K."/>
            <person name="Ivanova N."/>
            <person name="Mikhailova N."/>
            <person name="Held B."/>
            <person name="Detter J.C."/>
            <person name="Tapia R."/>
            <person name="Han C."/>
            <person name="Land M."/>
            <person name="Hauser L."/>
            <person name="Markowitz V."/>
            <person name="Cheng J.-F."/>
            <person name="Hugenholtz P."/>
            <person name="Woyke T."/>
            <person name="Wu D."/>
            <person name="Tindall B."/>
            <person name="Brambilla E."/>
            <person name="Klenk H.-P."/>
            <person name="Eisen J.A."/>
        </authorList>
    </citation>
    <scope>NUCLEOTIDE SEQUENCE [LARGE SCALE GENOMIC DNA]</scope>
    <source>
        <strain evidence="10">DSM 18603</strain>
    </source>
</reference>
<dbReference type="GO" id="GO:0015562">
    <property type="term" value="F:efflux transmembrane transporter activity"/>
    <property type="evidence" value="ECO:0007669"/>
    <property type="project" value="InterPro"/>
</dbReference>
<evidence type="ECO:0000256" key="3">
    <source>
        <dbReference type="ARBA" id="ARBA00022448"/>
    </source>
</evidence>
<comment type="subcellular location">
    <subcellularLocation>
        <location evidence="1">Cell outer membrane</location>
    </subcellularLocation>
</comment>
<gene>
    <name evidence="10" type="ORF">Mucpa_6335</name>
</gene>
<dbReference type="InterPro" id="IPR003423">
    <property type="entry name" value="OMP_efflux"/>
</dbReference>
<sequence>MKRLTLLNIFILSCTTVFAQQANPELKGLINKSFSYYPAFNELNQAIQVEADRVSLTQASRNPTLDATGSYRYIHPVSKITIPTGNAQPLAFQIMPNHNYSTTLNASYVLWDFGKVKTDVDRAKTALQYARDNVDYNKNQMAYQVASIYYEIIYLEKAIAIQDSVLNFLNANKKDTEVKLKHGDALRYDVLSIQSTVDQAQNAKIDLQNSLKKQINLLQYTTGVENCGGADFDFTLPDMADANNALSSAQSNNVEFKLLKDRIAQAEAALAVSRQGGKPSLVANAGTGFTNGYTPQIDRFKYNYSAGVTLSIPIYEGGRNKRQVRLSQSQLKETSYGLATLNNDYLKNIKQALADIESNRNSIVNAERQVAEAKQAQQLAQSRYKNGTGTNLELTNASTNVQTVSLTQLRYQFQLCQANLELARLTGIAYW</sequence>
<evidence type="ECO:0000256" key="5">
    <source>
        <dbReference type="ARBA" id="ARBA00022692"/>
    </source>
</evidence>
<proteinExistence type="inferred from homology"/>
<keyword evidence="3" id="KW-0813">Transport</keyword>
<evidence type="ECO:0000256" key="4">
    <source>
        <dbReference type="ARBA" id="ARBA00022452"/>
    </source>
</evidence>
<keyword evidence="5" id="KW-0812">Transmembrane</keyword>
<feature type="signal peptide" evidence="9">
    <location>
        <begin position="1"/>
        <end position="19"/>
    </location>
</feature>
<dbReference type="Pfam" id="PF02321">
    <property type="entry name" value="OEP"/>
    <property type="match status" value="2"/>
</dbReference>
<organism evidence="10 11">
    <name type="scientific">Mucilaginibacter paludis DSM 18603</name>
    <dbReference type="NCBI Taxonomy" id="714943"/>
    <lineage>
        <taxon>Bacteria</taxon>
        <taxon>Pseudomonadati</taxon>
        <taxon>Bacteroidota</taxon>
        <taxon>Sphingobacteriia</taxon>
        <taxon>Sphingobacteriales</taxon>
        <taxon>Sphingobacteriaceae</taxon>
        <taxon>Mucilaginibacter</taxon>
    </lineage>
</organism>
<evidence type="ECO:0000256" key="2">
    <source>
        <dbReference type="ARBA" id="ARBA00007613"/>
    </source>
</evidence>
<keyword evidence="4" id="KW-1134">Transmembrane beta strand</keyword>
<keyword evidence="11" id="KW-1185">Reference proteome</keyword>
<dbReference type="AlphaFoldDB" id="H1Y5W9"/>
<evidence type="ECO:0000256" key="9">
    <source>
        <dbReference type="SAM" id="SignalP"/>
    </source>
</evidence>
<feature type="chain" id="PRO_5003557478" evidence="9">
    <location>
        <begin position="20"/>
        <end position="431"/>
    </location>
</feature>
<keyword evidence="7" id="KW-0998">Cell outer membrane</keyword>
<protein>
    <submittedName>
        <fullName evidence="10">Outer membrane efflux protein</fullName>
    </submittedName>
</protein>
<evidence type="ECO:0000256" key="6">
    <source>
        <dbReference type="ARBA" id="ARBA00023136"/>
    </source>
</evidence>
<dbReference type="STRING" id="714943.Mucpa_6335"/>
<dbReference type="Gene3D" id="1.20.1600.10">
    <property type="entry name" value="Outer membrane efflux proteins (OEP)"/>
    <property type="match status" value="1"/>
</dbReference>
<dbReference type="PANTHER" id="PTHR30026">
    <property type="entry name" value="OUTER MEMBRANE PROTEIN TOLC"/>
    <property type="match status" value="1"/>
</dbReference>
<dbReference type="RefSeq" id="WP_008512084.1">
    <property type="nucleotide sequence ID" value="NZ_CM001403.1"/>
</dbReference>
<evidence type="ECO:0000313" key="11">
    <source>
        <dbReference type="Proteomes" id="UP000002774"/>
    </source>
</evidence>
<dbReference type="EMBL" id="CM001403">
    <property type="protein sequence ID" value="EHQ30391.1"/>
    <property type="molecule type" value="Genomic_DNA"/>
</dbReference>